<dbReference type="AlphaFoldDB" id="A0A0M4E6P1"/>
<dbReference type="GO" id="GO:0003723">
    <property type="term" value="F:RNA binding"/>
    <property type="evidence" value="ECO:0007669"/>
    <property type="project" value="InterPro"/>
</dbReference>
<dbReference type="Pfam" id="PF13087">
    <property type="entry name" value="AAA_12"/>
    <property type="match status" value="1"/>
</dbReference>
<accession>A0A0M4E6P1</accession>
<evidence type="ECO:0000313" key="4">
    <source>
        <dbReference type="EMBL" id="ALC42204.1"/>
    </source>
</evidence>
<dbReference type="GO" id="GO:0035194">
    <property type="term" value="P:regulatory ncRNA-mediated post-transcriptional gene silencing"/>
    <property type="evidence" value="ECO:0007669"/>
    <property type="project" value="TreeGrafter"/>
</dbReference>
<keyword evidence="1" id="KW-0943">RNA-mediated gene silencing</keyword>
<reference evidence="4 5" key="1">
    <citation type="submission" date="2015-08" db="EMBL/GenBank/DDBJ databases">
        <title>Ancestral chromatin configuration constrains chromatin evolution on differentiating sex chromosomes in Drosophila.</title>
        <authorList>
            <person name="Zhou Q."/>
            <person name="Bachtrog D."/>
        </authorList>
    </citation>
    <scope>NUCLEOTIDE SEQUENCE [LARGE SCALE GENOMIC DNA]</scope>
    <source>
        <tissue evidence="4">Whole larvae</tissue>
    </source>
</reference>
<protein>
    <submittedName>
        <fullName evidence="4">CG6967</fullName>
    </submittedName>
</protein>
<dbReference type="OrthoDB" id="6513042at2759"/>
<dbReference type="STRING" id="30019.A0A0M4E6P1"/>
<evidence type="ECO:0000313" key="5">
    <source>
        <dbReference type="Proteomes" id="UP000494163"/>
    </source>
</evidence>
<dbReference type="GO" id="GO:0005829">
    <property type="term" value="C:cytosol"/>
    <property type="evidence" value="ECO:0007669"/>
    <property type="project" value="TreeGrafter"/>
</dbReference>
<dbReference type="InterPro" id="IPR045055">
    <property type="entry name" value="DNA2/NAM7-like"/>
</dbReference>
<gene>
    <name evidence="4" type="ORF">Dbus_chr2Rg1783</name>
</gene>
<feature type="domain" description="DNA2/NAM7 helicase helicase" evidence="2">
    <location>
        <begin position="217"/>
        <end position="330"/>
    </location>
</feature>
<dbReference type="GO" id="GO:0043186">
    <property type="term" value="C:P granule"/>
    <property type="evidence" value="ECO:0007669"/>
    <property type="project" value="TreeGrafter"/>
</dbReference>
<dbReference type="InterPro" id="IPR026122">
    <property type="entry name" value="MOV-10/SDE3_DEXXQ/H-box"/>
</dbReference>
<dbReference type="EMBL" id="CP012524">
    <property type="protein sequence ID" value="ALC42204.1"/>
    <property type="molecule type" value="Genomic_DNA"/>
</dbReference>
<keyword evidence="5" id="KW-1185">Reference proteome</keyword>
<dbReference type="InterPro" id="IPR027417">
    <property type="entry name" value="P-loop_NTPase"/>
</dbReference>
<feature type="domain" description="DNA2/NAM7 helicase-like C-terminal" evidence="3">
    <location>
        <begin position="423"/>
        <end position="629"/>
    </location>
</feature>
<dbReference type="GO" id="GO:0032574">
    <property type="term" value="F:5'-3' RNA helicase activity"/>
    <property type="evidence" value="ECO:0007669"/>
    <property type="project" value="InterPro"/>
</dbReference>
<feature type="domain" description="DNA2/NAM7 helicase helicase" evidence="2">
    <location>
        <begin position="351"/>
        <end position="413"/>
    </location>
</feature>
<dbReference type="SMR" id="A0A0M4E6P1"/>
<dbReference type="InterPro" id="IPR041677">
    <property type="entry name" value="DNA2/NAM7_AAA_11"/>
</dbReference>
<dbReference type="InterPro" id="IPR047187">
    <property type="entry name" value="SF1_C_Upf1"/>
</dbReference>
<organism evidence="4 5">
    <name type="scientific">Drosophila busckii</name>
    <name type="common">Fruit fly</name>
    <dbReference type="NCBI Taxonomy" id="30019"/>
    <lineage>
        <taxon>Eukaryota</taxon>
        <taxon>Metazoa</taxon>
        <taxon>Ecdysozoa</taxon>
        <taxon>Arthropoda</taxon>
        <taxon>Hexapoda</taxon>
        <taxon>Insecta</taxon>
        <taxon>Pterygota</taxon>
        <taxon>Neoptera</taxon>
        <taxon>Endopterygota</taxon>
        <taxon>Diptera</taxon>
        <taxon>Brachycera</taxon>
        <taxon>Muscomorpha</taxon>
        <taxon>Ephydroidea</taxon>
        <taxon>Drosophilidae</taxon>
        <taxon>Drosophila</taxon>
    </lineage>
</organism>
<sequence>MLKAAAQRFNDQSLTDGNPIFADYIDTLQLYEDNECEVLRTLVGIEDLSDMQQFVKLMESEVIVQMLSIQNFKIPLTKKEVNPEDVLTADIDELVLVPRDSLVECPMPKQLLQTQLPHKHEHIKANDPRRRFVGTIVEVKRNSVTFECSKLKGMPLAGRYLVIFRSSRITYRLMYDALDQLEHDDATRRYLFPRDYQWISARNPQPALRLINPTISSNAEQLQAVSQIVAGPSTLAPYIIFGPPGTGKTTTIVEAILQLHLNPKNRILVAAGSNSACDTIAVKLCAHFEKHAVSPLPVVRYYSKTRLKIVEHTMPALLKKYSNCQYQYCQKAKKLKNVYKSFGSVITKINVATLCSTRVMLLQAPDTQFTHIFIDEAAASTEPEALMSIVGLKRKNTHVILSGDHKQLGPVIKCQRAVELGLGQSLMERLMLRKVYDTNDFGEYNIRLQTRLRRNYRSHPAIVALYNELYYNGELLAKAPLQQVNQAAQCSLLRNKQSPIIFHAVSGETTRETNSTSSYNDPEALVVCWYVEQLLKKGLSDQISVKQEDIGVVSPYLAQCRLVTRLLRQRGQAQVEVGSVESYQGREKLIIIATLVCSKGYASGFATNPRRINVFLSRPKSLLIIIGNPQSLNSKKDFQYIFKQCNLQGNLYTEKPNENKPKNELKTSVNENKASFANTNKNVEVLKPYNTSNIKIDNKIVVNTTRATVISPVRSPIYFPYLERAKDRVE</sequence>
<dbReference type="Gene3D" id="3.40.50.300">
    <property type="entry name" value="P-loop containing nucleotide triphosphate hydrolases"/>
    <property type="match status" value="2"/>
</dbReference>
<dbReference type="Pfam" id="PF13086">
    <property type="entry name" value="AAA_11"/>
    <property type="match status" value="2"/>
</dbReference>
<dbReference type="Proteomes" id="UP000494163">
    <property type="component" value="Chromosome 2R"/>
</dbReference>
<name>A0A0M4E6P1_DROBS</name>
<evidence type="ECO:0000259" key="2">
    <source>
        <dbReference type="Pfam" id="PF13086"/>
    </source>
</evidence>
<dbReference type="PANTHER" id="PTHR10887">
    <property type="entry name" value="DNA2/NAM7 HELICASE FAMILY"/>
    <property type="match status" value="1"/>
</dbReference>
<dbReference type="CDD" id="cd18808">
    <property type="entry name" value="SF1_C_Upf1"/>
    <property type="match status" value="1"/>
</dbReference>
<evidence type="ECO:0000256" key="1">
    <source>
        <dbReference type="ARBA" id="ARBA00023158"/>
    </source>
</evidence>
<dbReference type="PANTHER" id="PTHR10887:SF419">
    <property type="entry name" value="RNA HELICASE MOV10L1"/>
    <property type="match status" value="1"/>
</dbReference>
<proteinExistence type="predicted"/>
<dbReference type="InterPro" id="IPR041679">
    <property type="entry name" value="DNA2/NAM7-like_C"/>
</dbReference>
<evidence type="ECO:0000259" key="3">
    <source>
        <dbReference type="Pfam" id="PF13087"/>
    </source>
</evidence>
<dbReference type="SUPFAM" id="SSF52540">
    <property type="entry name" value="P-loop containing nucleoside triphosphate hydrolases"/>
    <property type="match status" value="1"/>
</dbReference>
<dbReference type="CDD" id="cd18038">
    <property type="entry name" value="DEXXQc_Helz-like"/>
    <property type="match status" value="1"/>
</dbReference>